<dbReference type="EMBL" id="JACHGJ010000001">
    <property type="protein sequence ID" value="MBB6478488.1"/>
    <property type="molecule type" value="Genomic_DNA"/>
</dbReference>
<sequence length="167" mass="19306">MMNKERKVLLVILYFALILSLSVVNLVVLKDRRDRSLSESSLLEQQLSKVRKKRLIIPDGTLLSLRELVDGERGMFFSVEEEDPYTLGLEIIAMLEYRGVEIVQYKTLEMKDEVLLEFTVESGPYSFFSFLKDLGSKSRYYKVPYLAVTNRNEGISSTFRIGQAVYE</sequence>
<reference evidence="1 2" key="1">
    <citation type="submission" date="2020-08" db="EMBL/GenBank/DDBJ databases">
        <title>Genomic Encyclopedia of Type Strains, Phase IV (KMG-IV): sequencing the most valuable type-strain genomes for metagenomic binning, comparative biology and taxonomic classification.</title>
        <authorList>
            <person name="Goeker M."/>
        </authorList>
    </citation>
    <scope>NUCLEOTIDE SEQUENCE [LARGE SCALE GENOMIC DNA]</scope>
    <source>
        <strain evidence="1 2">DSM 2461</strain>
    </source>
</reference>
<comment type="caution">
    <text evidence="1">The sequence shown here is derived from an EMBL/GenBank/DDBJ whole genome shotgun (WGS) entry which is preliminary data.</text>
</comment>
<accession>A0A841R6U2</accession>
<keyword evidence="2" id="KW-1185">Reference proteome</keyword>
<organism evidence="1 2">
    <name type="scientific">Spirochaeta isovalerica</name>
    <dbReference type="NCBI Taxonomy" id="150"/>
    <lineage>
        <taxon>Bacteria</taxon>
        <taxon>Pseudomonadati</taxon>
        <taxon>Spirochaetota</taxon>
        <taxon>Spirochaetia</taxon>
        <taxon>Spirochaetales</taxon>
        <taxon>Spirochaetaceae</taxon>
        <taxon>Spirochaeta</taxon>
    </lineage>
</organism>
<gene>
    <name evidence="1" type="ORF">HNR50_000121</name>
</gene>
<protein>
    <submittedName>
        <fullName evidence="1">Uncharacterized protein</fullName>
    </submittedName>
</protein>
<dbReference type="Proteomes" id="UP000587760">
    <property type="component" value="Unassembled WGS sequence"/>
</dbReference>
<proteinExistence type="predicted"/>
<dbReference type="AlphaFoldDB" id="A0A841R6U2"/>
<evidence type="ECO:0000313" key="2">
    <source>
        <dbReference type="Proteomes" id="UP000587760"/>
    </source>
</evidence>
<evidence type="ECO:0000313" key="1">
    <source>
        <dbReference type="EMBL" id="MBB6478488.1"/>
    </source>
</evidence>
<name>A0A841R6U2_9SPIO</name>
<dbReference type="RefSeq" id="WP_184742378.1">
    <property type="nucleotide sequence ID" value="NZ_JACHGJ010000001.1"/>
</dbReference>